<dbReference type="OrthoDB" id="9815825at2"/>
<name>E4KPX8_9LACT</name>
<dbReference type="EMBL" id="AENN01000015">
    <property type="protein sequence ID" value="EFR31387.1"/>
    <property type="molecule type" value="Genomic_DNA"/>
</dbReference>
<reference evidence="1 2" key="1">
    <citation type="submission" date="2010-10" db="EMBL/GenBank/DDBJ databases">
        <authorList>
            <person name="Durkin A.S."/>
            <person name="Madupu R."/>
            <person name="Torralba M."/>
            <person name="Gillis M."/>
            <person name="Methe B."/>
            <person name="Sutton G."/>
            <person name="Nelson K.E."/>
        </authorList>
    </citation>
    <scope>NUCLEOTIDE SEQUENCE [LARGE SCALE GENOMIC DNA]</scope>
    <source>
        <strain evidence="1 2">ACS-139-V-Col8</strain>
    </source>
</reference>
<accession>E4KPX8</accession>
<comment type="caution">
    <text evidence="1">The sequence shown here is derived from an EMBL/GenBank/DDBJ whole genome shotgun (WGS) entry which is preliminary data.</text>
</comment>
<evidence type="ECO:0000313" key="1">
    <source>
        <dbReference type="EMBL" id="EFR31387.1"/>
    </source>
</evidence>
<protein>
    <submittedName>
        <fullName evidence="1">Uncharacterized protein</fullName>
    </submittedName>
</protein>
<sequence length="65" mass="7611">MVQNLGIQTAYGDYHYATTNDFVYEIDYFNTCLDQGLIESPIMSAERTLNCTHRVDQLYREWGLI</sequence>
<keyword evidence="2" id="KW-1185">Reference proteome</keyword>
<dbReference type="Gene3D" id="3.30.360.10">
    <property type="entry name" value="Dihydrodipicolinate Reductase, domain 2"/>
    <property type="match status" value="1"/>
</dbReference>
<evidence type="ECO:0000313" key="2">
    <source>
        <dbReference type="Proteomes" id="UP000005990"/>
    </source>
</evidence>
<dbReference type="AlphaFoldDB" id="E4KPX8"/>
<proteinExistence type="predicted"/>
<organism evidence="1 2">
    <name type="scientific">Eremococcus coleocola ACS-139-V-Col8</name>
    <dbReference type="NCBI Taxonomy" id="908337"/>
    <lineage>
        <taxon>Bacteria</taxon>
        <taxon>Bacillati</taxon>
        <taxon>Bacillota</taxon>
        <taxon>Bacilli</taxon>
        <taxon>Lactobacillales</taxon>
        <taxon>Aerococcaceae</taxon>
        <taxon>Eremococcus</taxon>
    </lineage>
</organism>
<dbReference type="RefSeq" id="WP_006418590.1">
    <property type="nucleotide sequence ID" value="NZ_AENN01000015.1"/>
</dbReference>
<dbReference type="Proteomes" id="UP000005990">
    <property type="component" value="Unassembled WGS sequence"/>
</dbReference>
<gene>
    <name evidence="1" type="ORF">HMPREF9257_1617</name>
</gene>